<dbReference type="RefSeq" id="WP_014187328.1">
    <property type="nucleotide sequence ID" value="NC_016584.1"/>
</dbReference>
<dbReference type="InterPro" id="IPR029044">
    <property type="entry name" value="Nucleotide-diphossugar_trans"/>
</dbReference>
<dbReference type="Gene3D" id="3.90.550.10">
    <property type="entry name" value="Spore Coat Polysaccharide Biosynthesis Protein SpsA, Chain A"/>
    <property type="match status" value="1"/>
</dbReference>
<reference evidence="2 3" key="2">
    <citation type="journal article" date="2012" name="J. Bacteriol.">
        <title>Complete genome sequences of Desulfosporosinus orientis DSM765T, Desulfosporosinus youngiae DSM17734T, Desulfosporosinus meridiei DSM13257T, and Desulfosporosinus acidiphilus DSM22704T.</title>
        <authorList>
            <person name="Pester M."/>
            <person name="Brambilla E."/>
            <person name="Alazard D."/>
            <person name="Rattei T."/>
            <person name="Weinmaier T."/>
            <person name="Han J."/>
            <person name="Lucas S."/>
            <person name="Lapidus A."/>
            <person name="Cheng J.F."/>
            <person name="Goodwin L."/>
            <person name="Pitluck S."/>
            <person name="Peters L."/>
            <person name="Ovchinnikova G."/>
            <person name="Teshima H."/>
            <person name="Detter J.C."/>
            <person name="Han C.S."/>
            <person name="Tapia R."/>
            <person name="Land M.L."/>
            <person name="Hauser L."/>
            <person name="Kyrpides N.C."/>
            <person name="Ivanova N.N."/>
            <person name="Pagani I."/>
            <person name="Huntmann M."/>
            <person name="Wei C.L."/>
            <person name="Davenport K.W."/>
            <person name="Daligault H."/>
            <person name="Chain P.S."/>
            <person name="Chen A."/>
            <person name="Mavromatis K."/>
            <person name="Markowitz V."/>
            <person name="Szeto E."/>
            <person name="Mikhailova N."/>
            <person name="Pati A."/>
            <person name="Wagner M."/>
            <person name="Woyke T."/>
            <person name="Ollivier B."/>
            <person name="Klenk H.P."/>
            <person name="Spring S."/>
            <person name="Loy A."/>
        </authorList>
    </citation>
    <scope>NUCLEOTIDE SEQUENCE [LARGE SCALE GENOMIC DNA]</scope>
    <source>
        <strain evidence="3">ATCC 19365 / DSM 765 / NCIMB 8382 / VKM B-1628</strain>
    </source>
</reference>
<dbReference type="Proteomes" id="UP000006346">
    <property type="component" value="Chromosome"/>
</dbReference>
<dbReference type="HOGENOM" id="CLU_025996_4_1_9"/>
<dbReference type="eggNOG" id="COG0463">
    <property type="taxonomic scope" value="Bacteria"/>
</dbReference>
<accession>G7WJT7</accession>
<dbReference type="AlphaFoldDB" id="G7WJT7"/>
<protein>
    <submittedName>
        <fullName evidence="2">Glycosyl transferase</fullName>
    </submittedName>
</protein>
<reference evidence="3" key="1">
    <citation type="submission" date="2011-11" db="EMBL/GenBank/DDBJ databases">
        <title>Complete sequence of Desulfosporosinus orientis DSM 765.</title>
        <authorList>
            <person name="Lucas S."/>
            <person name="Han J."/>
            <person name="Lapidus A."/>
            <person name="Cheng J.-F."/>
            <person name="Goodwin L."/>
            <person name="Pitluck S."/>
            <person name="Peters L."/>
            <person name="Ovchinnikova G."/>
            <person name="Teshima H."/>
            <person name="Detter J.C."/>
            <person name="Han C."/>
            <person name="Tapia R."/>
            <person name="Land M."/>
            <person name="Hauser L."/>
            <person name="Kyrpides N."/>
            <person name="Ivanova N."/>
            <person name="Pagani I."/>
            <person name="Pester M."/>
            <person name="Spring S."/>
            <person name="Ollivier B."/>
            <person name="Rattei T."/>
            <person name="Klenk H.-P."/>
            <person name="Wagner M."/>
            <person name="Loy A."/>
            <person name="Woyke T."/>
        </authorList>
    </citation>
    <scope>NUCLEOTIDE SEQUENCE [LARGE SCALE GENOMIC DNA]</scope>
    <source>
        <strain evidence="3">ATCC 19365 / DSM 765 / NCIMB 8382 / VKM B-1628</strain>
    </source>
</reference>
<dbReference type="PANTHER" id="PTHR22916:SF3">
    <property type="entry name" value="UDP-GLCNAC:BETAGAL BETA-1,3-N-ACETYLGLUCOSAMINYLTRANSFERASE-LIKE PROTEIN 1"/>
    <property type="match status" value="1"/>
</dbReference>
<proteinExistence type="predicted"/>
<evidence type="ECO:0000313" key="3">
    <source>
        <dbReference type="Proteomes" id="UP000006346"/>
    </source>
</evidence>
<dbReference type="PATRIC" id="fig|768706.3.peg.5230"/>
<evidence type="ECO:0000259" key="1">
    <source>
        <dbReference type="Pfam" id="PF00535"/>
    </source>
</evidence>
<feature type="domain" description="Glycosyltransferase 2-like" evidence="1">
    <location>
        <begin position="18"/>
        <end position="156"/>
    </location>
</feature>
<keyword evidence="2" id="KW-0808">Transferase</keyword>
<name>G7WJT7_DESOD</name>
<dbReference type="EMBL" id="CP003108">
    <property type="protein sequence ID" value="AET70524.1"/>
    <property type="molecule type" value="Genomic_DNA"/>
</dbReference>
<sequence>MSAKIQAINEIIVSVSCLTYQHEKYLRQALDSMLMQKTTFAYEIIVHDDASKDNTAAIIREYAEKYPNIIRPILQKENQYSQQVSITHQFILPAARGKYIAYCEGDDYWTDPYKLQKQVDFLEEHPEYMATTHECWEVDEKGKMLSSRYFYGYRKQGVYSLETHQKKRLLFGQTATLMHRREAIEFSDPEAAAKFGKIKATGDVKKAMLISIRGDTYCCEEVMSHHRRIYAGGDSWSAQLSKINVNRFVFDECLSMQDFAREVLGVKLNYSKLLIFYTTIALGKTILKPDKDKWDSFQYMCSMFPNKTYVAVKIILTLLKYPFLVLTTRVSGLRHRLLYGKA</sequence>
<dbReference type="Pfam" id="PF00535">
    <property type="entry name" value="Glycos_transf_2"/>
    <property type="match status" value="1"/>
</dbReference>
<dbReference type="PANTHER" id="PTHR22916">
    <property type="entry name" value="GLYCOSYLTRANSFERASE"/>
    <property type="match status" value="1"/>
</dbReference>
<dbReference type="SUPFAM" id="SSF53448">
    <property type="entry name" value="Nucleotide-diphospho-sugar transferases"/>
    <property type="match status" value="1"/>
</dbReference>
<dbReference type="GO" id="GO:0016758">
    <property type="term" value="F:hexosyltransferase activity"/>
    <property type="evidence" value="ECO:0007669"/>
    <property type="project" value="UniProtKB-ARBA"/>
</dbReference>
<organism evidence="2 3">
    <name type="scientific">Desulfosporosinus orientis (strain ATCC 19365 / DSM 765 / NCIMB 8382 / VKM B-1628 / Singapore I)</name>
    <name type="common">Desulfotomaculum orientis</name>
    <dbReference type="NCBI Taxonomy" id="768706"/>
    <lineage>
        <taxon>Bacteria</taxon>
        <taxon>Bacillati</taxon>
        <taxon>Bacillota</taxon>
        <taxon>Clostridia</taxon>
        <taxon>Eubacteriales</taxon>
        <taxon>Desulfitobacteriaceae</taxon>
        <taxon>Desulfosporosinus</taxon>
    </lineage>
</organism>
<keyword evidence="3" id="KW-1185">Reference proteome</keyword>
<dbReference type="STRING" id="768706.Desor_5135"/>
<gene>
    <name evidence="2" type="ordered locus">Desor_5135</name>
</gene>
<dbReference type="InterPro" id="IPR001173">
    <property type="entry name" value="Glyco_trans_2-like"/>
</dbReference>
<dbReference type="KEGG" id="dor:Desor_5135"/>
<dbReference type="OrthoDB" id="199095at2"/>
<evidence type="ECO:0000313" key="2">
    <source>
        <dbReference type="EMBL" id="AET70524.1"/>
    </source>
</evidence>